<evidence type="ECO:0000256" key="10">
    <source>
        <dbReference type="ARBA" id="ARBA00047630"/>
    </source>
</evidence>
<dbReference type="GeneID" id="77136037"/>
<dbReference type="SUPFAM" id="SSF53383">
    <property type="entry name" value="PLP-dependent transferases"/>
    <property type="match status" value="1"/>
</dbReference>
<dbReference type="NCBIfam" id="NF003764">
    <property type="entry name" value="PRK05355.1"/>
    <property type="match status" value="1"/>
</dbReference>
<comment type="similarity">
    <text evidence="3 12">Belongs to the class-V pyridoxal-phosphate-dependent aminotransferase family. SerC subfamily.</text>
</comment>
<name>C3XD39_OXAFO</name>
<reference evidence="15 16" key="1">
    <citation type="submission" date="2009-02" db="EMBL/GenBank/DDBJ databases">
        <title>The Genome Sequence of Oxalobacter formigenes OXCC13.</title>
        <authorList>
            <consortium name="The Broad Institute Genome Sequencing Platform"/>
            <person name="Ward D."/>
            <person name="Young S.K."/>
            <person name="Kodira C.D."/>
            <person name="Zeng Q."/>
            <person name="Koehrsen M."/>
            <person name="Alvarado L."/>
            <person name="Berlin A."/>
            <person name="Borenstein D."/>
            <person name="Chen Z."/>
            <person name="Engels R."/>
            <person name="Freedman E."/>
            <person name="Gellesch M."/>
            <person name="Goldberg J."/>
            <person name="Griggs A."/>
            <person name="Gujja S."/>
            <person name="Heiman D."/>
            <person name="Hepburn T."/>
            <person name="Howarth C."/>
            <person name="Jen D."/>
            <person name="Larson L."/>
            <person name="Lewis B."/>
            <person name="Mehta T."/>
            <person name="Park D."/>
            <person name="Pearson M."/>
            <person name="Roberts A."/>
            <person name="Saif S."/>
            <person name="Shea T."/>
            <person name="Shenoy N."/>
            <person name="Sisk P."/>
            <person name="Stolte C."/>
            <person name="Sykes S."/>
            <person name="Walk T."/>
            <person name="White J."/>
            <person name="Yandava C."/>
            <person name="Allison M.J."/>
            <person name="Lander E."/>
            <person name="Nusbaum C."/>
            <person name="Galagan J."/>
            <person name="Birren B."/>
        </authorList>
    </citation>
    <scope>NUCLEOTIDE SEQUENCE [LARGE SCALE GENOMIC DNA]</scope>
    <source>
        <strain evidence="15 16">OXCC13</strain>
    </source>
</reference>
<feature type="binding site" evidence="12">
    <location>
        <position position="154"/>
    </location>
    <ligand>
        <name>pyridoxal 5'-phosphate</name>
        <dbReference type="ChEBI" id="CHEBI:597326"/>
    </ligand>
</feature>
<keyword evidence="8 12" id="KW-0664">Pyridoxine biosynthesis</keyword>
<dbReference type="PROSITE" id="PS00595">
    <property type="entry name" value="AA_TRANSFER_CLASS_5"/>
    <property type="match status" value="1"/>
</dbReference>
<dbReference type="Proteomes" id="UP000005089">
    <property type="component" value="Unassembled WGS sequence"/>
</dbReference>
<dbReference type="GO" id="GO:0008615">
    <property type="term" value="P:pyridoxine biosynthetic process"/>
    <property type="evidence" value="ECO:0007669"/>
    <property type="project" value="UniProtKB-UniRule"/>
</dbReference>
<dbReference type="PANTHER" id="PTHR43247">
    <property type="entry name" value="PHOSPHOSERINE AMINOTRANSFERASE"/>
    <property type="match status" value="1"/>
</dbReference>
<evidence type="ECO:0000256" key="7">
    <source>
        <dbReference type="ARBA" id="ARBA00022898"/>
    </source>
</evidence>
<feature type="modified residue" description="N6-(pyridoxal phosphate)lysine" evidence="12">
    <location>
        <position position="198"/>
    </location>
</feature>
<gene>
    <name evidence="12 15" type="primary">serC</name>
    <name evidence="15" type="ORF">OFBG_00076</name>
</gene>
<dbReference type="RefSeq" id="WP_005879294.1">
    <property type="nucleotide sequence ID" value="NZ_CP019430.1"/>
</dbReference>
<comment type="cofactor">
    <cofactor evidence="12">
        <name>pyridoxal 5'-phosphate</name>
        <dbReference type="ChEBI" id="CHEBI:597326"/>
    </cofactor>
    <text evidence="12">Binds 1 pyridoxal phosphate per subunit.</text>
</comment>
<dbReference type="HAMAP" id="MF_00160">
    <property type="entry name" value="SerC_aminotrans_5"/>
    <property type="match status" value="1"/>
</dbReference>
<keyword evidence="6 12" id="KW-0808">Transferase</keyword>
<feature type="binding site" evidence="12">
    <location>
        <begin position="75"/>
        <end position="76"/>
    </location>
    <ligand>
        <name>pyridoxal 5'-phosphate</name>
        <dbReference type="ChEBI" id="CHEBI:597326"/>
    </ligand>
</feature>
<sequence length="367" mass="40675">MRPYNFSAGPAMLPEEVLKQASAEMLDWQATGLSVMEMSHRSPPFESILKQTRDDLRELLKVPDTHHILFMQGGATAMNAIIPMNLLGRKGIDPAIDFVHTGVWSGKSLDEAGKYGNVNIAASSSGMHFRNVPVQKDWRLTANAAYVHICSNETINGNQFHFTPDTGSVPLVSDMSSEMLSRRVDFSKYGVVFACAQKNMGQAGLTVVIVRDDLIGHALPCCPSVFNWKNVADNQSMFNTPPTYAIYICGLVLKWLKRQGGVDRMEQASIEKSSLLYNFIDGSDFYRNDVAADSRSRMNVPFFLADESLNEAFTNEAAKKGILQIKGHRAVGGMRASLYNAMPVEGVRALIAFMQAFQQNHRIDKNL</sequence>
<dbReference type="HOGENOM" id="CLU_034866_0_2_4"/>
<evidence type="ECO:0000313" key="16">
    <source>
        <dbReference type="Proteomes" id="UP000005089"/>
    </source>
</evidence>
<evidence type="ECO:0000256" key="12">
    <source>
        <dbReference type="HAMAP-Rule" id="MF_00160"/>
    </source>
</evidence>
<evidence type="ECO:0000256" key="4">
    <source>
        <dbReference type="ARBA" id="ARBA00022576"/>
    </source>
</evidence>
<dbReference type="EMBL" id="GG658170">
    <property type="protein sequence ID" value="EEO29048.1"/>
    <property type="molecule type" value="Genomic_DNA"/>
</dbReference>
<evidence type="ECO:0000256" key="8">
    <source>
        <dbReference type="ARBA" id="ARBA00023096"/>
    </source>
</evidence>
<dbReference type="GO" id="GO:0006564">
    <property type="term" value="P:L-serine biosynthetic process"/>
    <property type="evidence" value="ECO:0007669"/>
    <property type="project" value="UniProtKB-UniRule"/>
</dbReference>
<dbReference type="Gene3D" id="3.90.1150.10">
    <property type="entry name" value="Aspartate Aminotransferase, domain 1"/>
    <property type="match status" value="1"/>
</dbReference>
<feature type="domain" description="Aminotransferase class V" evidence="14">
    <location>
        <begin position="4"/>
        <end position="350"/>
    </location>
</feature>
<dbReference type="GO" id="GO:0004648">
    <property type="term" value="F:O-phospho-L-serine:2-oxoglutarate aminotransferase activity"/>
    <property type="evidence" value="ECO:0007669"/>
    <property type="project" value="UniProtKB-UniRule"/>
</dbReference>
<dbReference type="PANTHER" id="PTHR43247:SF1">
    <property type="entry name" value="PHOSPHOSERINE AMINOTRANSFERASE"/>
    <property type="match status" value="1"/>
</dbReference>
<feature type="binding site" evidence="12">
    <location>
        <position position="41"/>
    </location>
    <ligand>
        <name>L-glutamate</name>
        <dbReference type="ChEBI" id="CHEBI:29985"/>
    </ligand>
</feature>
<dbReference type="PIRSF" id="PIRSF000525">
    <property type="entry name" value="SerC"/>
    <property type="match status" value="1"/>
</dbReference>
<feature type="binding site" evidence="12">
    <location>
        <position position="104"/>
    </location>
    <ligand>
        <name>pyridoxal 5'-phosphate</name>
        <dbReference type="ChEBI" id="CHEBI:597326"/>
    </ligand>
</feature>
<dbReference type="UniPathway" id="UPA00135">
    <property type="reaction ID" value="UER00197"/>
</dbReference>
<accession>C3XD39</accession>
<dbReference type="InterPro" id="IPR015421">
    <property type="entry name" value="PyrdxlP-dep_Trfase_major"/>
</dbReference>
<dbReference type="InterPro" id="IPR000192">
    <property type="entry name" value="Aminotrans_V_dom"/>
</dbReference>
<evidence type="ECO:0000256" key="2">
    <source>
        <dbReference type="ARBA" id="ARBA00005099"/>
    </source>
</evidence>
<evidence type="ECO:0000256" key="6">
    <source>
        <dbReference type="ARBA" id="ARBA00022679"/>
    </source>
</evidence>
<protein>
    <recommendedName>
        <fullName evidence="12">Phosphoserine aminotransferase</fullName>
        <ecNumber evidence="12">2.6.1.52</ecNumber>
    </recommendedName>
    <alternativeName>
        <fullName evidence="12">Phosphohydroxythreonine aminotransferase</fullName>
        <shortName evidence="12">PSAT</shortName>
    </alternativeName>
</protein>
<evidence type="ECO:0000256" key="13">
    <source>
        <dbReference type="RuleBase" id="RU004505"/>
    </source>
</evidence>
<organism evidence="15 16">
    <name type="scientific">Oxalobacter formigenes OXCC13</name>
    <dbReference type="NCBI Taxonomy" id="556269"/>
    <lineage>
        <taxon>Bacteria</taxon>
        <taxon>Pseudomonadati</taxon>
        <taxon>Pseudomonadota</taxon>
        <taxon>Betaproteobacteria</taxon>
        <taxon>Burkholderiales</taxon>
        <taxon>Oxalobacteraceae</taxon>
        <taxon>Oxalobacter</taxon>
    </lineage>
</organism>
<dbReference type="AlphaFoldDB" id="C3XD39"/>
<dbReference type="EC" id="2.6.1.52" evidence="12"/>
<dbReference type="Pfam" id="PF00266">
    <property type="entry name" value="Aminotran_5"/>
    <property type="match status" value="1"/>
</dbReference>
<evidence type="ECO:0000313" key="15">
    <source>
        <dbReference type="EMBL" id="EEO29048.1"/>
    </source>
</evidence>
<dbReference type="GO" id="GO:0030170">
    <property type="term" value="F:pyridoxal phosphate binding"/>
    <property type="evidence" value="ECO:0007669"/>
    <property type="project" value="UniProtKB-UniRule"/>
</dbReference>
<dbReference type="FunFam" id="3.40.640.10:FF:000010">
    <property type="entry name" value="Phosphoserine aminotransferase"/>
    <property type="match status" value="1"/>
</dbReference>
<comment type="catalytic activity">
    <reaction evidence="11 12 13">
        <text>O-phospho-L-serine + 2-oxoglutarate = 3-phosphooxypyruvate + L-glutamate</text>
        <dbReference type="Rhea" id="RHEA:14329"/>
        <dbReference type="ChEBI" id="CHEBI:16810"/>
        <dbReference type="ChEBI" id="CHEBI:18110"/>
        <dbReference type="ChEBI" id="CHEBI:29985"/>
        <dbReference type="ChEBI" id="CHEBI:57524"/>
        <dbReference type="EC" id="2.6.1.52"/>
    </reaction>
</comment>
<dbReference type="eggNOG" id="COG1932">
    <property type="taxonomic scope" value="Bacteria"/>
</dbReference>
<feature type="binding site" evidence="12">
    <location>
        <position position="197"/>
    </location>
    <ligand>
        <name>pyridoxal 5'-phosphate</name>
        <dbReference type="ChEBI" id="CHEBI:597326"/>
    </ligand>
</feature>
<dbReference type="InterPro" id="IPR022278">
    <property type="entry name" value="Pser_aminoTfrase"/>
</dbReference>
<keyword evidence="12" id="KW-0963">Cytoplasm</keyword>
<comment type="pathway">
    <text evidence="2 12 13">Amino-acid biosynthesis; L-serine biosynthesis; L-serine from 3-phospho-D-glycerate: step 2/3.</text>
</comment>
<keyword evidence="9 12" id="KW-0718">Serine biosynthesis</keyword>
<dbReference type="OrthoDB" id="9809412at2"/>
<comment type="subunit">
    <text evidence="12">Homodimer.</text>
</comment>
<dbReference type="InterPro" id="IPR015424">
    <property type="entry name" value="PyrdxlP-dep_Trfase"/>
</dbReference>
<comment type="catalytic activity">
    <reaction evidence="10 12">
        <text>4-(phosphooxy)-L-threonine + 2-oxoglutarate = (R)-3-hydroxy-2-oxo-4-phosphooxybutanoate + L-glutamate</text>
        <dbReference type="Rhea" id="RHEA:16573"/>
        <dbReference type="ChEBI" id="CHEBI:16810"/>
        <dbReference type="ChEBI" id="CHEBI:29985"/>
        <dbReference type="ChEBI" id="CHEBI:58452"/>
        <dbReference type="ChEBI" id="CHEBI:58538"/>
        <dbReference type="EC" id="2.6.1.52"/>
    </reaction>
</comment>
<comment type="subcellular location">
    <subcellularLocation>
        <location evidence="12">Cytoplasm</location>
    </subcellularLocation>
</comment>
<evidence type="ECO:0000256" key="5">
    <source>
        <dbReference type="ARBA" id="ARBA00022605"/>
    </source>
</evidence>
<evidence type="ECO:0000256" key="11">
    <source>
        <dbReference type="ARBA" id="ARBA00049007"/>
    </source>
</evidence>
<comment type="function">
    <text evidence="12">Catalyzes the reversible conversion of 3-phosphohydroxypyruvate to phosphoserine and of 3-hydroxy-2-oxo-4-phosphonooxybutanoate to phosphohydroxythreonine.</text>
</comment>
<feature type="binding site" evidence="12">
    <location>
        <begin position="239"/>
        <end position="240"/>
    </location>
    <ligand>
        <name>pyridoxal 5'-phosphate</name>
        <dbReference type="ChEBI" id="CHEBI:597326"/>
    </ligand>
</feature>
<dbReference type="InterPro" id="IPR020578">
    <property type="entry name" value="Aminotrans_V_PyrdxlP_BS"/>
</dbReference>
<evidence type="ECO:0000259" key="14">
    <source>
        <dbReference type="Pfam" id="PF00266"/>
    </source>
</evidence>
<evidence type="ECO:0000256" key="1">
    <source>
        <dbReference type="ARBA" id="ARBA00004915"/>
    </source>
</evidence>
<dbReference type="NCBIfam" id="TIGR01364">
    <property type="entry name" value="serC_1"/>
    <property type="match status" value="1"/>
</dbReference>
<dbReference type="GO" id="GO:0005737">
    <property type="term" value="C:cytoplasm"/>
    <property type="evidence" value="ECO:0007669"/>
    <property type="project" value="UniProtKB-SubCell"/>
</dbReference>
<dbReference type="UniPathway" id="UPA00244">
    <property type="reaction ID" value="UER00311"/>
</dbReference>
<comment type="caution">
    <text evidence="12">Lacks conserved residue(s) required for the propagation of feature annotation.</text>
</comment>
<evidence type="ECO:0000256" key="3">
    <source>
        <dbReference type="ARBA" id="ARBA00006904"/>
    </source>
</evidence>
<keyword evidence="5 12" id="KW-0028">Amino-acid biosynthesis</keyword>
<keyword evidence="16" id="KW-1185">Reference proteome</keyword>
<proteinExistence type="inferred from homology"/>
<dbReference type="InterPro" id="IPR015422">
    <property type="entry name" value="PyrdxlP-dep_Trfase_small"/>
</dbReference>
<dbReference type="FunFam" id="3.90.1150.10:FF:000006">
    <property type="entry name" value="Phosphoserine aminotransferase"/>
    <property type="match status" value="1"/>
</dbReference>
<comment type="pathway">
    <text evidence="1 12">Cofactor biosynthesis; pyridoxine 5'-phosphate biosynthesis; pyridoxine 5'-phosphate from D-erythrose 4-phosphate: step 3/5.</text>
</comment>
<keyword evidence="7 12" id="KW-0663">Pyridoxal phosphate</keyword>
<dbReference type="Gene3D" id="3.40.640.10">
    <property type="entry name" value="Type I PLP-dependent aspartate aminotransferase-like (Major domain)"/>
    <property type="match status" value="1"/>
</dbReference>
<keyword evidence="4 12" id="KW-0032">Aminotransferase</keyword>
<feature type="binding site" evidence="12">
    <location>
        <position position="174"/>
    </location>
    <ligand>
        <name>pyridoxal 5'-phosphate</name>
        <dbReference type="ChEBI" id="CHEBI:597326"/>
    </ligand>
</feature>
<dbReference type="STRING" id="847.BRW83_2212"/>
<evidence type="ECO:0000256" key="9">
    <source>
        <dbReference type="ARBA" id="ARBA00023299"/>
    </source>
</evidence>